<dbReference type="InterPro" id="IPR050847">
    <property type="entry name" value="SASP_DNA-binding"/>
</dbReference>
<dbReference type="Proteomes" id="UP001596113">
    <property type="component" value="Unassembled WGS sequence"/>
</dbReference>
<comment type="caution">
    <text evidence="4">The sequence shown here is derived from an EMBL/GenBank/DDBJ whole genome shotgun (WGS) entry which is preliminary data.</text>
</comment>
<comment type="function">
    <text evidence="1">SASP are bound to spore DNA. They are double-stranded DNA-binding proteins that cause DNA to change to an a-like conformation. They protect the DNA backbone from chemical and enzymatic cleavage and are thus involved in dormant spore's high resistance to UV light.</text>
</comment>
<organism evidence="4 5">
    <name type="scientific">Cohnella soli</name>
    <dbReference type="NCBI Taxonomy" id="425005"/>
    <lineage>
        <taxon>Bacteria</taxon>
        <taxon>Bacillati</taxon>
        <taxon>Bacillota</taxon>
        <taxon>Bacilli</taxon>
        <taxon>Bacillales</taxon>
        <taxon>Paenibacillaceae</taxon>
        <taxon>Cohnella</taxon>
    </lineage>
</organism>
<proteinExistence type="inferred from homology"/>
<dbReference type="Gene3D" id="6.10.10.80">
    <property type="entry name" value="Small, acid-soluble spore protein, alpha/beta type-like"/>
    <property type="match status" value="1"/>
</dbReference>
<dbReference type="PROSITE" id="PS00304">
    <property type="entry name" value="SASP_1"/>
    <property type="match status" value="1"/>
</dbReference>
<evidence type="ECO:0000313" key="5">
    <source>
        <dbReference type="Proteomes" id="UP001596113"/>
    </source>
</evidence>
<keyword evidence="3" id="KW-0238">DNA-binding</keyword>
<dbReference type="InterPro" id="IPR018126">
    <property type="entry name" value="SASP_alpha/beta-type_CS"/>
</dbReference>
<dbReference type="RefSeq" id="WP_378129636.1">
    <property type="nucleotide sequence ID" value="NZ_JBHSMI010000005.1"/>
</dbReference>
<gene>
    <name evidence="4" type="ORF">ACFPOF_03390</name>
</gene>
<evidence type="ECO:0000256" key="3">
    <source>
        <dbReference type="ARBA" id="ARBA00023125"/>
    </source>
</evidence>
<reference evidence="5" key="1">
    <citation type="journal article" date="2019" name="Int. J. Syst. Evol. Microbiol.">
        <title>The Global Catalogue of Microorganisms (GCM) 10K type strain sequencing project: providing services to taxonomists for standard genome sequencing and annotation.</title>
        <authorList>
            <consortium name="The Broad Institute Genomics Platform"/>
            <consortium name="The Broad Institute Genome Sequencing Center for Infectious Disease"/>
            <person name="Wu L."/>
            <person name="Ma J."/>
        </authorList>
    </citation>
    <scope>NUCLEOTIDE SEQUENCE [LARGE SCALE GENOMIC DNA]</scope>
    <source>
        <strain evidence="5">CGMCC 1.18575</strain>
    </source>
</reference>
<dbReference type="PANTHER" id="PTHR36107:SF1">
    <property type="entry name" value="SMALL, ACID-SOLUBLE SPORE PROTEIN A"/>
    <property type="match status" value="1"/>
</dbReference>
<dbReference type="PANTHER" id="PTHR36107">
    <property type="entry name" value="SMALL, ACID-SOLUBLE SPORE PROTEIN A"/>
    <property type="match status" value="1"/>
</dbReference>
<evidence type="ECO:0000256" key="2">
    <source>
        <dbReference type="ARBA" id="ARBA00005442"/>
    </source>
</evidence>
<name>A0ABW0HRW6_9BACL</name>
<sequence>MARRSNRLVVPECANALKQMKYEIASELGVPAFASGSGQDTEFAGELGSIPSAGFGEAYMGNLSSREAGALGGGITKRLIRQAEQTIL</sequence>
<keyword evidence="5" id="KW-1185">Reference proteome</keyword>
<dbReference type="EMBL" id="JBHSMI010000005">
    <property type="protein sequence ID" value="MFC5401767.1"/>
    <property type="molecule type" value="Genomic_DNA"/>
</dbReference>
<dbReference type="InterPro" id="IPR001448">
    <property type="entry name" value="SASP_alpha/beta-type"/>
</dbReference>
<dbReference type="Pfam" id="PF00269">
    <property type="entry name" value="SASP"/>
    <property type="match status" value="1"/>
</dbReference>
<evidence type="ECO:0000313" key="4">
    <source>
        <dbReference type="EMBL" id="MFC5401767.1"/>
    </source>
</evidence>
<accession>A0ABW0HRW6</accession>
<dbReference type="InterPro" id="IPR038300">
    <property type="entry name" value="SASP_sf_alpha/beta"/>
</dbReference>
<evidence type="ECO:0000256" key="1">
    <source>
        <dbReference type="ARBA" id="ARBA00003863"/>
    </source>
</evidence>
<comment type="similarity">
    <text evidence="2">Belongs to the alpha/beta-type SASP family.</text>
</comment>
<protein>
    <submittedName>
        <fullName evidence="4">Small, acid-soluble spore protein, alpha/beta type</fullName>
    </submittedName>
</protein>